<keyword evidence="2 4" id="KW-0663">Pyridoxal phosphate</keyword>
<dbReference type="UniPathway" id="UPA00042">
    <property type="reaction ID" value="UER00497"/>
</dbReference>
<protein>
    <recommendedName>
        <fullName evidence="4">Alanine racemase</fullName>
        <ecNumber evidence="4">5.1.1.1</ecNumber>
    </recommendedName>
</protein>
<dbReference type="GO" id="GO:0005829">
    <property type="term" value="C:cytosol"/>
    <property type="evidence" value="ECO:0007669"/>
    <property type="project" value="TreeGrafter"/>
</dbReference>
<dbReference type="Pfam" id="PF01168">
    <property type="entry name" value="Ala_racemase_N"/>
    <property type="match status" value="1"/>
</dbReference>
<dbReference type="InterPro" id="IPR020622">
    <property type="entry name" value="Ala_racemase_pyridoxalP-BS"/>
</dbReference>
<comment type="cofactor">
    <cofactor evidence="1 4 5">
        <name>pyridoxal 5'-phosphate</name>
        <dbReference type="ChEBI" id="CHEBI:597326"/>
    </cofactor>
</comment>
<feature type="domain" description="Alanine racemase C-terminal" evidence="7">
    <location>
        <begin position="232"/>
        <end position="356"/>
    </location>
</feature>
<reference evidence="8 9" key="1">
    <citation type="submission" date="2011-10" db="EMBL/GenBank/DDBJ databases">
        <title>The Genome Sequence of Fusobacterium sp. 4_1_13.</title>
        <authorList>
            <consortium name="The Broad Institute Genome Sequencing Platform"/>
            <person name="Earl A."/>
            <person name="Ward D."/>
            <person name="Feldgarden M."/>
            <person name="Gevers D."/>
            <person name="Strauss J."/>
            <person name="Ambrose C."/>
            <person name="Allen-Vercoe E."/>
            <person name="Young S.K."/>
            <person name="Zeng Q."/>
            <person name="Gargeya S."/>
            <person name="Fitzgerald M."/>
            <person name="Haas B."/>
            <person name="Abouelleil A."/>
            <person name="Alvarado L."/>
            <person name="Arachchi H.M."/>
            <person name="Berlin A."/>
            <person name="Brown A."/>
            <person name="Chapman S.B."/>
            <person name="Chen Z."/>
            <person name="Dunbar C."/>
            <person name="Freedman E."/>
            <person name="Gearin G."/>
            <person name="Goldberg J."/>
            <person name="Griggs A."/>
            <person name="Gujja S."/>
            <person name="Heiman D."/>
            <person name="Howarth C."/>
            <person name="Larson L."/>
            <person name="Lui A."/>
            <person name="MacDonald P.J."/>
            <person name="Montmayeur A."/>
            <person name="Murphy C."/>
            <person name="Neiman D."/>
            <person name="Pearson M."/>
            <person name="Priest M."/>
            <person name="Roberts A."/>
            <person name="Saif S."/>
            <person name="Shea T."/>
            <person name="Shenoy N."/>
            <person name="Sisk P."/>
            <person name="Stolte C."/>
            <person name="Sykes S."/>
            <person name="Wortman J."/>
            <person name="Nusbaum C."/>
            <person name="Birren B."/>
        </authorList>
    </citation>
    <scope>NUCLEOTIDE SEQUENCE [LARGE SCALE GENOMIC DNA]</scope>
    <source>
        <strain evidence="8 9">4_1_13</strain>
    </source>
</reference>
<evidence type="ECO:0000256" key="2">
    <source>
        <dbReference type="ARBA" id="ARBA00022898"/>
    </source>
</evidence>
<dbReference type="InterPro" id="IPR029066">
    <property type="entry name" value="PLP-binding_barrel"/>
</dbReference>
<keyword evidence="3 4" id="KW-0413">Isomerase</keyword>
<dbReference type="Pfam" id="PF00842">
    <property type="entry name" value="Ala_racemase_C"/>
    <property type="match status" value="1"/>
</dbReference>
<dbReference type="HOGENOM" id="CLU_028393_2_2_0"/>
<dbReference type="Gene3D" id="3.20.20.10">
    <property type="entry name" value="Alanine racemase"/>
    <property type="match status" value="1"/>
</dbReference>
<evidence type="ECO:0000256" key="3">
    <source>
        <dbReference type="ARBA" id="ARBA00023235"/>
    </source>
</evidence>
<evidence type="ECO:0000256" key="6">
    <source>
        <dbReference type="PIRSR" id="PIRSR600821-52"/>
    </source>
</evidence>
<comment type="caution">
    <text evidence="8">The sequence shown here is derived from an EMBL/GenBank/DDBJ whole genome shotgun (WGS) entry which is preliminary data.</text>
</comment>
<dbReference type="GO" id="GO:0030170">
    <property type="term" value="F:pyridoxal phosphate binding"/>
    <property type="evidence" value="ECO:0007669"/>
    <property type="project" value="UniProtKB-UniRule"/>
</dbReference>
<dbReference type="PRINTS" id="PR00992">
    <property type="entry name" value="ALARACEMASE"/>
</dbReference>
<feature type="binding site" evidence="4 6">
    <location>
        <position position="301"/>
    </location>
    <ligand>
        <name>substrate</name>
    </ligand>
</feature>
<dbReference type="FunFam" id="3.20.20.10:FF:000002">
    <property type="entry name" value="Alanine racemase"/>
    <property type="match status" value="1"/>
</dbReference>
<evidence type="ECO:0000256" key="5">
    <source>
        <dbReference type="PIRSR" id="PIRSR600821-50"/>
    </source>
</evidence>
<dbReference type="GO" id="GO:0030632">
    <property type="term" value="P:D-alanine biosynthetic process"/>
    <property type="evidence" value="ECO:0007669"/>
    <property type="project" value="UniProtKB-UniRule"/>
</dbReference>
<dbReference type="EMBL" id="ACDE02000006">
    <property type="protein sequence ID" value="EEO41365.1"/>
    <property type="molecule type" value="Genomic_DNA"/>
</dbReference>
<dbReference type="RefSeq" id="WP_008803693.1">
    <property type="nucleotide sequence ID" value="NZ_KQ235734.1"/>
</dbReference>
<accession>A0A0M1VXE3</accession>
<evidence type="ECO:0000313" key="9">
    <source>
        <dbReference type="Proteomes" id="UP000004925"/>
    </source>
</evidence>
<feature type="active site" description="Proton acceptor; specific for D-alanine" evidence="4">
    <location>
        <position position="33"/>
    </location>
</feature>
<dbReference type="SMART" id="SM01005">
    <property type="entry name" value="Ala_racemase_C"/>
    <property type="match status" value="1"/>
</dbReference>
<dbReference type="InterPro" id="IPR001608">
    <property type="entry name" value="Ala_racemase_N"/>
</dbReference>
<feature type="active site" description="Proton acceptor; specific for L-alanine" evidence="4">
    <location>
        <position position="253"/>
    </location>
</feature>
<dbReference type="PROSITE" id="PS00395">
    <property type="entry name" value="ALANINE_RACEMASE"/>
    <property type="match status" value="1"/>
</dbReference>
<feature type="modified residue" description="N6-(pyridoxal phosphate)lysine" evidence="4 5">
    <location>
        <position position="33"/>
    </location>
</feature>
<comment type="catalytic activity">
    <reaction evidence="4">
        <text>L-alanine = D-alanine</text>
        <dbReference type="Rhea" id="RHEA:20249"/>
        <dbReference type="ChEBI" id="CHEBI:57416"/>
        <dbReference type="ChEBI" id="CHEBI:57972"/>
        <dbReference type="EC" id="5.1.1.1"/>
    </reaction>
</comment>
<proteinExistence type="inferred from homology"/>
<evidence type="ECO:0000313" key="8">
    <source>
        <dbReference type="EMBL" id="EEO41365.1"/>
    </source>
</evidence>
<dbReference type="EC" id="5.1.1.1" evidence="4"/>
<dbReference type="Proteomes" id="UP000004925">
    <property type="component" value="Unassembled WGS sequence"/>
</dbReference>
<dbReference type="PANTHER" id="PTHR30511:SF0">
    <property type="entry name" value="ALANINE RACEMASE, CATABOLIC-RELATED"/>
    <property type="match status" value="1"/>
</dbReference>
<dbReference type="InterPro" id="IPR000821">
    <property type="entry name" value="Ala_racemase"/>
</dbReference>
<dbReference type="NCBIfam" id="TIGR00492">
    <property type="entry name" value="alr"/>
    <property type="match status" value="1"/>
</dbReference>
<sequence length="356" mass="40039">MRTWIEIDKENLKYNVLKLKEIANNREVLGVVKANAYGLGSIEIAKILKEVGVKFFGVANLEEAIELQEAGIKDKILILGASFEDELIEATKRGVHVAISSMGQLQFLVDKNLNPNIHLKFDTGMTRLGFEVNEAEKVIEFCKNNNLNLVGIFSHLSDSDGNTVETKNFTLEQIEKFKKIVNSLNLNLEYIHISNSAGITNFHNDILGNLVRLGIGMYSFTGNKKTSYLKNIFTIKSRVLFIKKVNKDSFVSYGRHYTLPADSTYAVLPIGYADGLKKYLSKGGYVLINNHRCEIIGNICMDMTMIRIPKEIENSIKIGNEVTVINADILDNLNIPELCVWEFMTGIGKRVKRIIV</sequence>
<comment type="pathway">
    <text evidence="4">Amino-acid biosynthesis; D-alanine biosynthesis; D-alanine from L-alanine: step 1/1.</text>
</comment>
<comment type="similarity">
    <text evidence="4">Belongs to the alanine racemase family.</text>
</comment>
<evidence type="ECO:0000259" key="7">
    <source>
        <dbReference type="SMART" id="SM01005"/>
    </source>
</evidence>
<evidence type="ECO:0000256" key="4">
    <source>
        <dbReference type="HAMAP-Rule" id="MF_01201"/>
    </source>
</evidence>
<dbReference type="eggNOG" id="COG0787">
    <property type="taxonomic scope" value="Bacteria"/>
</dbReference>
<dbReference type="AlphaFoldDB" id="A0A0M1VXE3"/>
<gene>
    <name evidence="8" type="ORF">FSCG_02078</name>
</gene>
<dbReference type="PANTHER" id="PTHR30511">
    <property type="entry name" value="ALANINE RACEMASE"/>
    <property type="match status" value="1"/>
</dbReference>
<dbReference type="SUPFAM" id="SSF50621">
    <property type="entry name" value="Alanine racemase C-terminal domain-like"/>
    <property type="match status" value="1"/>
</dbReference>
<dbReference type="HAMAP" id="MF_01201">
    <property type="entry name" value="Ala_racemase"/>
    <property type="match status" value="1"/>
</dbReference>
<dbReference type="GO" id="GO:0008784">
    <property type="term" value="F:alanine racemase activity"/>
    <property type="evidence" value="ECO:0007669"/>
    <property type="project" value="UniProtKB-UniRule"/>
</dbReference>
<dbReference type="InterPro" id="IPR011079">
    <property type="entry name" value="Ala_racemase_C"/>
</dbReference>
<dbReference type="InterPro" id="IPR009006">
    <property type="entry name" value="Ala_racemase/Decarboxylase_C"/>
</dbReference>
<evidence type="ECO:0000256" key="1">
    <source>
        <dbReference type="ARBA" id="ARBA00001933"/>
    </source>
</evidence>
<dbReference type="CDD" id="cd00430">
    <property type="entry name" value="PLPDE_III_AR"/>
    <property type="match status" value="1"/>
</dbReference>
<feature type="binding site" evidence="4 6">
    <location>
        <position position="127"/>
    </location>
    <ligand>
        <name>substrate</name>
    </ligand>
</feature>
<comment type="function">
    <text evidence="4">Catalyzes the interconversion of L-alanine and D-alanine. May also act on other amino acids.</text>
</comment>
<dbReference type="Gene3D" id="2.40.37.10">
    <property type="entry name" value="Lyase, Ornithine Decarboxylase, Chain A, domain 1"/>
    <property type="match status" value="1"/>
</dbReference>
<dbReference type="SUPFAM" id="SSF51419">
    <property type="entry name" value="PLP-binding barrel"/>
    <property type="match status" value="1"/>
</dbReference>
<organism evidence="8 9">
    <name type="scientific">Fusobacterium vincentii 4_1_13</name>
    <dbReference type="NCBI Taxonomy" id="469606"/>
    <lineage>
        <taxon>Bacteria</taxon>
        <taxon>Fusobacteriati</taxon>
        <taxon>Fusobacteriota</taxon>
        <taxon>Fusobacteriia</taxon>
        <taxon>Fusobacteriales</taxon>
        <taxon>Fusobacteriaceae</taxon>
        <taxon>Fusobacterium</taxon>
    </lineage>
</organism>
<name>A0A0M1VXE3_FUSVC</name>